<evidence type="ECO:0000313" key="13">
    <source>
        <dbReference type="EMBL" id="QDT39060.1"/>
    </source>
</evidence>
<proteinExistence type="inferred from homology"/>
<dbReference type="GO" id="GO:0009425">
    <property type="term" value="C:bacterial-type flagellum basal body"/>
    <property type="evidence" value="ECO:0007669"/>
    <property type="project" value="UniProtKB-SubCell"/>
</dbReference>
<dbReference type="GO" id="GO:0003774">
    <property type="term" value="F:cytoskeletal motor activity"/>
    <property type="evidence" value="ECO:0007669"/>
    <property type="project" value="InterPro"/>
</dbReference>
<comment type="subcellular location">
    <subcellularLocation>
        <location evidence="1">Bacterial flagellum basal body</location>
    </subcellularLocation>
    <subcellularLocation>
        <location evidence="2">Cell membrane</location>
        <topology evidence="2">Peripheral membrane protein</topology>
        <orientation evidence="2">Cytoplasmic side</orientation>
    </subcellularLocation>
</comment>
<feature type="domain" description="Flagellar motor switch protein FliG C-terminal" evidence="10">
    <location>
        <begin position="213"/>
        <end position="319"/>
    </location>
</feature>
<dbReference type="KEGG" id="svp:Pan189_34620"/>
<evidence type="ECO:0000256" key="7">
    <source>
        <dbReference type="ARBA" id="ARBA00022779"/>
    </source>
</evidence>
<evidence type="ECO:0000256" key="2">
    <source>
        <dbReference type="ARBA" id="ARBA00004413"/>
    </source>
</evidence>
<dbReference type="AlphaFoldDB" id="A0A517R5D3"/>
<gene>
    <name evidence="13" type="primary">fliG</name>
    <name evidence="13" type="ORF">Pan189_34620</name>
</gene>
<evidence type="ECO:0000256" key="6">
    <source>
        <dbReference type="ARBA" id="ARBA00022500"/>
    </source>
</evidence>
<keyword evidence="13" id="KW-0966">Cell projection</keyword>
<dbReference type="Pfam" id="PF14841">
    <property type="entry name" value="FliG_M"/>
    <property type="match status" value="1"/>
</dbReference>
<keyword evidence="6" id="KW-0145">Chemotaxis</keyword>
<dbReference type="NCBIfam" id="TIGR00207">
    <property type="entry name" value="fliG"/>
    <property type="match status" value="1"/>
</dbReference>
<comment type="similarity">
    <text evidence="3">Belongs to the FliG family.</text>
</comment>
<keyword evidence="9" id="KW-0975">Bacterial flagellum</keyword>
<evidence type="ECO:0000259" key="10">
    <source>
        <dbReference type="Pfam" id="PF01706"/>
    </source>
</evidence>
<dbReference type="PRINTS" id="PR00954">
    <property type="entry name" value="FLGMOTORFLIG"/>
</dbReference>
<dbReference type="Proteomes" id="UP000317318">
    <property type="component" value="Chromosome"/>
</dbReference>
<evidence type="ECO:0000256" key="5">
    <source>
        <dbReference type="ARBA" id="ARBA00022475"/>
    </source>
</evidence>
<keyword evidence="13" id="KW-0969">Cilium</keyword>
<evidence type="ECO:0000256" key="3">
    <source>
        <dbReference type="ARBA" id="ARBA00010299"/>
    </source>
</evidence>
<protein>
    <recommendedName>
        <fullName evidence="4">Flagellar motor switch protein FliG</fullName>
    </recommendedName>
</protein>
<feature type="domain" description="Flagellar motor switch protein FliG middle" evidence="11">
    <location>
        <begin position="113"/>
        <end position="185"/>
    </location>
</feature>
<dbReference type="SUPFAM" id="SSF48029">
    <property type="entry name" value="FliG"/>
    <property type="match status" value="2"/>
</dbReference>
<dbReference type="RefSeq" id="WP_145365221.1">
    <property type="nucleotide sequence ID" value="NZ_CP036268.1"/>
</dbReference>
<dbReference type="InterPro" id="IPR000090">
    <property type="entry name" value="Flg_Motor_Flig"/>
</dbReference>
<evidence type="ECO:0000313" key="14">
    <source>
        <dbReference type="Proteomes" id="UP000317318"/>
    </source>
</evidence>
<keyword evidence="14" id="KW-1185">Reference proteome</keyword>
<dbReference type="EMBL" id="CP036268">
    <property type="protein sequence ID" value="QDT39060.1"/>
    <property type="molecule type" value="Genomic_DNA"/>
</dbReference>
<dbReference type="GO" id="GO:0071973">
    <property type="term" value="P:bacterial-type flagellum-dependent cell motility"/>
    <property type="evidence" value="ECO:0007669"/>
    <property type="project" value="InterPro"/>
</dbReference>
<keyword evidence="5" id="KW-1003">Cell membrane</keyword>
<evidence type="ECO:0000256" key="1">
    <source>
        <dbReference type="ARBA" id="ARBA00004117"/>
    </source>
</evidence>
<evidence type="ECO:0000256" key="8">
    <source>
        <dbReference type="ARBA" id="ARBA00023136"/>
    </source>
</evidence>
<evidence type="ECO:0000259" key="11">
    <source>
        <dbReference type="Pfam" id="PF14841"/>
    </source>
</evidence>
<evidence type="ECO:0000256" key="9">
    <source>
        <dbReference type="ARBA" id="ARBA00023143"/>
    </source>
</evidence>
<reference evidence="13 14" key="1">
    <citation type="submission" date="2019-02" db="EMBL/GenBank/DDBJ databases">
        <title>Deep-cultivation of Planctomycetes and their phenomic and genomic characterization uncovers novel biology.</title>
        <authorList>
            <person name="Wiegand S."/>
            <person name="Jogler M."/>
            <person name="Boedeker C."/>
            <person name="Pinto D."/>
            <person name="Vollmers J."/>
            <person name="Rivas-Marin E."/>
            <person name="Kohn T."/>
            <person name="Peeters S.H."/>
            <person name="Heuer A."/>
            <person name="Rast P."/>
            <person name="Oberbeckmann S."/>
            <person name="Bunk B."/>
            <person name="Jeske O."/>
            <person name="Meyerdierks A."/>
            <person name="Storesund J.E."/>
            <person name="Kallscheuer N."/>
            <person name="Luecker S."/>
            <person name="Lage O.M."/>
            <person name="Pohl T."/>
            <person name="Merkel B.J."/>
            <person name="Hornburger P."/>
            <person name="Mueller R.-W."/>
            <person name="Bruemmer F."/>
            <person name="Labrenz M."/>
            <person name="Spormann A.M."/>
            <person name="Op den Camp H."/>
            <person name="Overmann J."/>
            <person name="Amann R."/>
            <person name="Jetten M.S.M."/>
            <person name="Mascher T."/>
            <person name="Medema M.H."/>
            <person name="Devos D.P."/>
            <person name="Kaster A.-K."/>
            <person name="Ovreas L."/>
            <person name="Rohde M."/>
            <person name="Galperin M.Y."/>
            <person name="Jogler C."/>
        </authorList>
    </citation>
    <scope>NUCLEOTIDE SEQUENCE [LARGE SCALE GENOMIC DNA]</scope>
    <source>
        <strain evidence="13 14">Pan189</strain>
    </source>
</reference>
<name>A0A517R5D3_9PLAN</name>
<dbReference type="Gene3D" id="1.10.220.30">
    <property type="match status" value="3"/>
</dbReference>
<dbReference type="InterPro" id="IPR032779">
    <property type="entry name" value="FliG_M"/>
</dbReference>
<keyword evidence="8" id="KW-0472">Membrane</keyword>
<organism evidence="13 14">
    <name type="scientific">Stratiformator vulcanicus</name>
    <dbReference type="NCBI Taxonomy" id="2527980"/>
    <lineage>
        <taxon>Bacteria</taxon>
        <taxon>Pseudomonadati</taxon>
        <taxon>Planctomycetota</taxon>
        <taxon>Planctomycetia</taxon>
        <taxon>Planctomycetales</taxon>
        <taxon>Planctomycetaceae</taxon>
        <taxon>Stratiformator</taxon>
    </lineage>
</organism>
<keyword evidence="13" id="KW-0282">Flagellum</keyword>
<dbReference type="PIRSF" id="PIRSF003161">
    <property type="entry name" value="FliG"/>
    <property type="match status" value="1"/>
</dbReference>
<dbReference type="Pfam" id="PF14842">
    <property type="entry name" value="FliG_N"/>
    <property type="match status" value="1"/>
</dbReference>
<dbReference type="GO" id="GO:0005886">
    <property type="term" value="C:plasma membrane"/>
    <property type="evidence" value="ECO:0007669"/>
    <property type="project" value="UniProtKB-SubCell"/>
</dbReference>
<dbReference type="GO" id="GO:0006935">
    <property type="term" value="P:chemotaxis"/>
    <property type="evidence" value="ECO:0007669"/>
    <property type="project" value="UniProtKB-KW"/>
</dbReference>
<dbReference type="InterPro" id="IPR028263">
    <property type="entry name" value="FliG_N"/>
</dbReference>
<dbReference type="PANTHER" id="PTHR30534:SF0">
    <property type="entry name" value="FLAGELLAR MOTOR SWITCH PROTEIN FLIG"/>
    <property type="match status" value="1"/>
</dbReference>
<keyword evidence="7" id="KW-0283">Flagellar rotation</keyword>
<sequence>MDDIRKAAILLLSLEKPLAAEVLSQLPRHLVEGVTLEVAKLDDVTREQQESVLKEFGGLAKERTHIERGGIEFAEDLLTQSLGENGGTEIIESVRQSINSVPFAFLQKAGIDNLLTFITEEHPQTIALILSHLPPSMAAEVLSGLSATKQIDVIRRVATMETTSPEVINDVESSLRTRMNSSFNQQAEKAGGVPMVAEILNVTDRMTNKGILESLEEEDSDLVDEIRRLMFVFDDLLKLDSKAIQALLKEVDNSQWAVALKGASEEIKQKVLGNLSQRAAERLNEEMGYLGPVKVSEVEAVQQQIVDAVRRLEDSGEIEVAGGAETEQYIS</sequence>
<feature type="domain" description="Flagellar motor switch protein FliG N-terminal" evidence="12">
    <location>
        <begin position="2"/>
        <end position="103"/>
    </location>
</feature>
<dbReference type="InterPro" id="IPR023087">
    <property type="entry name" value="Flg_Motor_Flig_C"/>
</dbReference>
<dbReference type="InterPro" id="IPR011002">
    <property type="entry name" value="FliG_a-hlx"/>
</dbReference>
<dbReference type="OrthoDB" id="9780302at2"/>
<dbReference type="PANTHER" id="PTHR30534">
    <property type="entry name" value="FLAGELLAR MOTOR SWITCH PROTEIN FLIG"/>
    <property type="match status" value="1"/>
</dbReference>
<dbReference type="Pfam" id="PF01706">
    <property type="entry name" value="FliG_C"/>
    <property type="match status" value="1"/>
</dbReference>
<accession>A0A517R5D3</accession>
<evidence type="ECO:0000256" key="4">
    <source>
        <dbReference type="ARBA" id="ARBA00021870"/>
    </source>
</evidence>
<evidence type="ECO:0000259" key="12">
    <source>
        <dbReference type="Pfam" id="PF14842"/>
    </source>
</evidence>